<keyword evidence="3" id="KW-1185">Reference proteome</keyword>
<organism evidence="2 3">
    <name type="scientific">Streptococcus intermedius B196</name>
    <dbReference type="NCBI Taxonomy" id="862967"/>
    <lineage>
        <taxon>Bacteria</taxon>
        <taxon>Bacillati</taxon>
        <taxon>Bacillota</taxon>
        <taxon>Bacilli</taxon>
        <taxon>Lactobacillales</taxon>
        <taxon>Streptococcaceae</taxon>
        <taxon>Streptococcus</taxon>
        <taxon>Streptococcus anginosus group</taxon>
    </lineage>
</organism>
<dbReference type="EMBL" id="CP003857">
    <property type="protein sequence ID" value="AGU76435.1"/>
    <property type="molecule type" value="Genomic_DNA"/>
</dbReference>
<dbReference type="AlphaFoldDB" id="T1ZF11"/>
<dbReference type="Proteomes" id="UP000016233">
    <property type="component" value="Chromosome"/>
</dbReference>
<evidence type="ECO:0000313" key="2">
    <source>
        <dbReference type="EMBL" id="AGU76435.1"/>
    </source>
</evidence>
<gene>
    <name evidence="2" type="ORF">SIR_1074</name>
</gene>
<protein>
    <submittedName>
        <fullName evidence="2">Uncharacterized protein</fullName>
    </submittedName>
</protein>
<dbReference type="RefSeq" id="WP_021002913.1">
    <property type="nucleotide sequence ID" value="NC_022246.1"/>
</dbReference>
<evidence type="ECO:0000256" key="1">
    <source>
        <dbReference type="SAM" id="Coils"/>
    </source>
</evidence>
<proteinExistence type="predicted"/>
<dbReference type="OrthoDB" id="2175187at2"/>
<name>T1ZF11_STRIT</name>
<dbReference type="HOGENOM" id="CLU_049602_0_0_9"/>
<dbReference type="KEGG" id="sib:SIR_1074"/>
<feature type="coiled-coil region" evidence="1">
    <location>
        <begin position="339"/>
        <end position="370"/>
    </location>
</feature>
<evidence type="ECO:0000313" key="3">
    <source>
        <dbReference type="Proteomes" id="UP000016233"/>
    </source>
</evidence>
<reference evidence="2 3" key="1">
    <citation type="journal article" date="2013" name="BMC Genomics">
        <title>Phylogenetic relationship and virulence inference of Streptococcus Anginosus Group: curated annotation and whole-genome comparative analysis support distinct species designation.</title>
        <authorList>
            <person name="Olson A.B."/>
            <person name="Kent H."/>
            <person name="Sibley C.D."/>
            <person name="Grinwis M.E."/>
            <person name="Mabon P."/>
            <person name="Ouellette C."/>
            <person name="Tyson S."/>
            <person name="Graham M."/>
            <person name="Tyler S.D."/>
            <person name="Van Domselaar G."/>
            <person name="Surette M.G."/>
            <person name="Corbett C.R."/>
        </authorList>
    </citation>
    <scope>NUCLEOTIDE SEQUENCE [LARGE SCALE GENOMIC DNA]</scope>
    <source>
        <strain evidence="2 3">B196</strain>
    </source>
</reference>
<sequence length="441" mass="48964">MALNDENVQELQVEVLNIIKDQKTGKKFVLDGTGKEYQLIHKVNETTQAIAVAPIVNGKPDYSQTTIVAAGTQDMNHAVNKHVAESLTNAVGATTGLTEQTKDIRRFYKEAKEKIPSANGVISNMSGFSQSGPAVAKVAAENKVERVTNFMDWGAAAAVKQGLSSSKGLTPKEVAYLNHHAHIYSDAGKDVTNFDGGGGAIPYGRVFTVDGKKHSAAFPRMKENGLDTDWYVKQGKFCSDMTEKQVRAIAKKKASQAKEFDIRNPETWFDSTDPEFYVKEYKRIYGSFAKENKRLTKLKYNRQKISSLHKQLSSASGSKRVSLREELVGITSQTAQLQSEEFERAIQEKLAEYKEKVEEQIKEVRKASHEMACYLSPGEVEAVLSDFTMSTCWDEGLEAETLRAAGTYKSQLATFSNKLNEVAEHIIETDRNGATLFARNY</sequence>
<dbReference type="PATRIC" id="fig|862967.3.peg.1083"/>
<keyword evidence="1" id="KW-0175">Coiled coil</keyword>
<accession>T1ZF11</accession>